<reference evidence="3 4" key="1">
    <citation type="submission" date="2017-06" db="EMBL/GenBank/DDBJ databases">
        <title>Comparative genomic analysis of Ambrosia Fusariam Clade fungi.</title>
        <authorList>
            <person name="Stajich J.E."/>
            <person name="Carrillo J."/>
            <person name="Kijimoto T."/>
            <person name="Eskalen A."/>
            <person name="O'Donnell K."/>
            <person name="Kasson M."/>
        </authorList>
    </citation>
    <scope>NUCLEOTIDE SEQUENCE [LARGE SCALE GENOMIC DNA]</scope>
    <source>
        <strain evidence="3 4">NRRL62579</strain>
    </source>
</reference>
<keyword evidence="2" id="KW-0812">Transmembrane</keyword>
<gene>
    <name evidence="3" type="ORF">CEP52_011594</name>
</gene>
<evidence type="ECO:0000313" key="4">
    <source>
        <dbReference type="Proteomes" id="UP000287144"/>
    </source>
</evidence>
<dbReference type="AlphaFoldDB" id="A0A428T2I0"/>
<keyword evidence="2" id="KW-1133">Transmembrane helix</keyword>
<evidence type="ECO:0000256" key="2">
    <source>
        <dbReference type="SAM" id="Phobius"/>
    </source>
</evidence>
<dbReference type="EMBL" id="NKCK01000141">
    <property type="protein sequence ID" value="RSL96229.1"/>
    <property type="molecule type" value="Genomic_DNA"/>
</dbReference>
<organism evidence="3 4">
    <name type="scientific">Fusarium oligoseptatum</name>
    <dbReference type="NCBI Taxonomy" id="2604345"/>
    <lineage>
        <taxon>Eukaryota</taxon>
        <taxon>Fungi</taxon>
        <taxon>Dikarya</taxon>
        <taxon>Ascomycota</taxon>
        <taxon>Pezizomycotina</taxon>
        <taxon>Sordariomycetes</taxon>
        <taxon>Hypocreomycetidae</taxon>
        <taxon>Hypocreales</taxon>
        <taxon>Nectriaceae</taxon>
        <taxon>Fusarium</taxon>
        <taxon>Fusarium solani species complex</taxon>
    </lineage>
</organism>
<feature type="region of interest" description="Disordered" evidence="1">
    <location>
        <begin position="305"/>
        <end position="432"/>
    </location>
</feature>
<keyword evidence="4" id="KW-1185">Reference proteome</keyword>
<sequence length="432" mass="49299">MQNKTLWNLSPQPLPEGDIVGAAFVTIWFFASGFFIWVFFWLLHRPKELWKEFNTILYGTAFLCFWYFIVVIDRWLHFDTSPVVYGYILLAPFWEAFHLASTILLIWGTYAILWREIKANSERRNWCITMCFYGATFLLLVRSVLQFAVVIRTYMPGNTRQDTLLFKDVSEGLLSVLYFSAMAWLAWDITSGKVQAHAVTRPVKGEVRKYILDELNDGTSHGRTLAPPFREVLDKAEQNLDDVLEMSFETLNTPREEQKELARRYIRFLRTKFGNLNPREGKFFSSVENRNISAITNFTENAFGNFGRRSVSGGGTSPASTLGSRTQRHSRQPSNPRLSPIHDDVPLDHIRRTRPSIGSSYTRVPQSDTQSVNTMPLFPPPARNYGPESGALSPQPTGNSRPAVRPMGGPPYPSTNPYNAYNPVPGHERDMP</sequence>
<feature type="transmembrane region" description="Helical" evidence="2">
    <location>
        <begin position="20"/>
        <end position="43"/>
    </location>
</feature>
<proteinExistence type="predicted"/>
<feature type="compositionally biased region" description="Basic and acidic residues" evidence="1">
    <location>
        <begin position="340"/>
        <end position="350"/>
    </location>
</feature>
<dbReference type="Proteomes" id="UP000287144">
    <property type="component" value="Unassembled WGS sequence"/>
</dbReference>
<protein>
    <submittedName>
        <fullName evidence="3">Uncharacterized protein</fullName>
    </submittedName>
</protein>
<feature type="compositionally biased region" description="Polar residues" evidence="1">
    <location>
        <begin position="356"/>
        <end position="374"/>
    </location>
</feature>
<comment type="caution">
    <text evidence="3">The sequence shown here is derived from an EMBL/GenBank/DDBJ whole genome shotgun (WGS) entry which is preliminary data.</text>
</comment>
<evidence type="ECO:0000256" key="1">
    <source>
        <dbReference type="SAM" id="MobiDB-lite"/>
    </source>
</evidence>
<dbReference type="STRING" id="1325735.A0A428T2I0"/>
<name>A0A428T2I0_9HYPO</name>
<feature type="transmembrane region" description="Helical" evidence="2">
    <location>
        <begin position="96"/>
        <end position="114"/>
    </location>
</feature>
<evidence type="ECO:0000313" key="3">
    <source>
        <dbReference type="EMBL" id="RSL96229.1"/>
    </source>
</evidence>
<keyword evidence="2" id="KW-0472">Membrane</keyword>
<accession>A0A428T2I0</accession>
<feature type="transmembrane region" description="Helical" evidence="2">
    <location>
        <begin position="126"/>
        <end position="149"/>
    </location>
</feature>
<feature type="transmembrane region" description="Helical" evidence="2">
    <location>
        <begin position="55"/>
        <end position="76"/>
    </location>
</feature>